<gene>
    <name evidence="2" type="ORF">NCTC9419_04887</name>
</gene>
<protein>
    <recommendedName>
        <fullName evidence="1">Mce/MlaD domain-containing protein</fullName>
    </recommendedName>
</protein>
<evidence type="ECO:0000259" key="1">
    <source>
        <dbReference type="Pfam" id="PF02470"/>
    </source>
</evidence>
<dbReference type="InterPro" id="IPR003399">
    <property type="entry name" value="Mce/MlaD"/>
</dbReference>
<dbReference type="Proteomes" id="UP000271603">
    <property type="component" value="Chromosome"/>
</dbReference>
<feature type="domain" description="Mce/MlaD" evidence="1">
    <location>
        <begin position="2"/>
        <end position="63"/>
    </location>
</feature>
<proteinExistence type="predicted"/>
<name>A0A447QT79_SERRU</name>
<accession>A0A447QT79</accession>
<sequence length="72" mass="7982">MQTGSVVLYRKFQVGEILDIRPKANAFEVDVYIDPQYRKLLGKQTIFWAEGGAKVQLNGSGLTVQASPLNGR</sequence>
<organism evidence="2 3">
    <name type="scientific">Serratia rubidaea</name>
    <name type="common">Serratia marinorubra</name>
    <dbReference type="NCBI Taxonomy" id="61652"/>
    <lineage>
        <taxon>Bacteria</taxon>
        <taxon>Pseudomonadati</taxon>
        <taxon>Pseudomonadota</taxon>
        <taxon>Gammaproteobacteria</taxon>
        <taxon>Enterobacterales</taxon>
        <taxon>Yersiniaceae</taxon>
        <taxon>Serratia</taxon>
    </lineage>
</organism>
<evidence type="ECO:0000313" key="3">
    <source>
        <dbReference type="Proteomes" id="UP000271603"/>
    </source>
</evidence>
<evidence type="ECO:0000313" key="2">
    <source>
        <dbReference type="EMBL" id="VEA73259.1"/>
    </source>
</evidence>
<dbReference type="EMBL" id="LR134155">
    <property type="protein sequence ID" value="VEA73259.1"/>
    <property type="molecule type" value="Genomic_DNA"/>
</dbReference>
<reference evidence="2 3" key="1">
    <citation type="submission" date="2018-12" db="EMBL/GenBank/DDBJ databases">
        <authorList>
            <consortium name="Pathogen Informatics"/>
        </authorList>
    </citation>
    <scope>NUCLEOTIDE SEQUENCE [LARGE SCALE GENOMIC DNA]</scope>
    <source>
        <strain evidence="2 3">NCTC9419</strain>
    </source>
</reference>
<dbReference type="Pfam" id="PF02470">
    <property type="entry name" value="MlaD"/>
    <property type="match status" value="1"/>
</dbReference>
<dbReference type="AlphaFoldDB" id="A0A447QT79"/>